<sequence>MLGMASGIFIVPILTLFGHLDIHVAIGASIVSVIACSCGGAAQFLRGRLTNVRLAVVLETATTLGALSGVLLSGFIPVPVLFFIFAVILLLSAQQMLARRADPVAGQRANAPGANSWGASLRLDSSYPDRALGRDVGYRVHRVPLGLSLMYGAGLISALLGIGSGVLKIPAMDTALRLPIKVSSATSNFMIGVTAAASAGAYFLRGEIVSAIAGPVALGSVVGAVLGARVLMRVSSDKLRVLFVVVLALLAVQMLLEAFGVHLFGASS</sequence>
<evidence type="ECO:0000256" key="6">
    <source>
        <dbReference type="ARBA" id="ARBA00022989"/>
    </source>
</evidence>
<keyword evidence="10" id="KW-1185">Reference proteome</keyword>
<evidence type="ECO:0000256" key="4">
    <source>
        <dbReference type="ARBA" id="ARBA00022475"/>
    </source>
</evidence>
<dbReference type="Pfam" id="PF01925">
    <property type="entry name" value="TauE"/>
    <property type="match status" value="1"/>
</dbReference>
<feature type="transmembrane region" description="Helical" evidence="8">
    <location>
        <begin position="211"/>
        <end position="232"/>
    </location>
</feature>
<evidence type="ECO:0000256" key="8">
    <source>
        <dbReference type="RuleBase" id="RU363041"/>
    </source>
</evidence>
<evidence type="ECO:0000256" key="7">
    <source>
        <dbReference type="ARBA" id="ARBA00023136"/>
    </source>
</evidence>
<keyword evidence="7 8" id="KW-0472">Membrane</keyword>
<evidence type="ECO:0000313" key="10">
    <source>
        <dbReference type="Proteomes" id="UP000652198"/>
    </source>
</evidence>
<gene>
    <name evidence="9" type="ORF">GNZ12_12835</name>
</gene>
<proteinExistence type="inferred from homology"/>
<evidence type="ECO:0000256" key="3">
    <source>
        <dbReference type="ARBA" id="ARBA00022448"/>
    </source>
</evidence>
<dbReference type="Proteomes" id="UP000652198">
    <property type="component" value="Unassembled WGS sequence"/>
</dbReference>
<dbReference type="InterPro" id="IPR052017">
    <property type="entry name" value="TSUP"/>
</dbReference>
<organism evidence="9 10">
    <name type="scientific">Paraburkholderia solitsugae</name>
    <dbReference type="NCBI Taxonomy" id="2675748"/>
    <lineage>
        <taxon>Bacteria</taxon>
        <taxon>Pseudomonadati</taxon>
        <taxon>Pseudomonadota</taxon>
        <taxon>Betaproteobacteria</taxon>
        <taxon>Burkholderiales</taxon>
        <taxon>Burkholderiaceae</taxon>
        <taxon>Paraburkholderia</taxon>
    </lineage>
</organism>
<name>A0ABX2BQ37_9BURK</name>
<evidence type="ECO:0000256" key="1">
    <source>
        <dbReference type="ARBA" id="ARBA00004651"/>
    </source>
</evidence>
<keyword evidence="4 8" id="KW-1003">Cell membrane</keyword>
<feature type="transmembrane region" description="Helical" evidence="8">
    <location>
        <begin position="188"/>
        <end position="205"/>
    </location>
</feature>
<feature type="transmembrane region" description="Helical" evidence="8">
    <location>
        <begin position="149"/>
        <end position="167"/>
    </location>
</feature>
<dbReference type="PANTHER" id="PTHR30269:SF23">
    <property type="entry name" value="MEMBRANE TRANSPORTER PROTEIN YDHB-RELATED"/>
    <property type="match status" value="1"/>
</dbReference>
<reference evidence="9 10" key="1">
    <citation type="submission" date="2019-11" db="EMBL/GenBank/DDBJ databases">
        <title>Metabolism of dissolved organic matter in forest soils.</title>
        <authorList>
            <person name="Cyle K.T."/>
            <person name="Wilhelm R.C."/>
            <person name="Martinez C.E."/>
        </authorList>
    </citation>
    <scope>NUCLEOTIDE SEQUENCE [LARGE SCALE GENOMIC DNA]</scope>
    <source>
        <strain evidence="9 10">1N</strain>
    </source>
</reference>
<accession>A0ABX2BQ37</accession>
<comment type="caution">
    <text evidence="9">The sequence shown here is derived from an EMBL/GenBank/DDBJ whole genome shotgun (WGS) entry which is preliminary data.</text>
</comment>
<dbReference type="PANTHER" id="PTHR30269">
    <property type="entry name" value="TRANSMEMBRANE PROTEIN YFCA"/>
    <property type="match status" value="1"/>
</dbReference>
<feature type="transmembrane region" description="Helical" evidence="8">
    <location>
        <begin position="22"/>
        <end position="45"/>
    </location>
</feature>
<feature type="transmembrane region" description="Helical" evidence="8">
    <location>
        <begin position="66"/>
        <end position="91"/>
    </location>
</feature>
<dbReference type="InterPro" id="IPR002781">
    <property type="entry name" value="TM_pro_TauE-like"/>
</dbReference>
<feature type="transmembrane region" description="Helical" evidence="8">
    <location>
        <begin position="239"/>
        <end position="264"/>
    </location>
</feature>
<keyword evidence="3" id="KW-0813">Transport</keyword>
<evidence type="ECO:0000256" key="2">
    <source>
        <dbReference type="ARBA" id="ARBA00009142"/>
    </source>
</evidence>
<comment type="subcellular location">
    <subcellularLocation>
        <location evidence="1 8">Cell membrane</location>
        <topology evidence="1 8">Multi-pass membrane protein</topology>
    </subcellularLocation>
</comment>
<protein>
    <recommendedName>
        <fullName evidence="8">Probable membrane transporter protein</fullName>
    </recommendedName>
</protein>
<evidence type="ECO:0000313" key="9">
    <source>
        <dbReference type="EMBL" id="NPT42183.1"/>
    </source>
</evidence>
<keyword evidence="5 8" id="KW-0812">Transmembrane</keyword>
<comment type="similarity">
    <text evidence="2 8">Belongs to the 4-toluene sulfonate uptake permease (TSUP) (TC 2.A.102) family.</text>
</comment>
<keyword evidence="6 8" id="KW-1133">Transmembrane helix</keyword>
<evidence type="ECO:0000256" key="5">
    <source>
        <dbReference type="ARBA" id="ARBA00022692"/>
    </source>
</evidence>
<dbReference type="EMBL" id="WOEY01000053">
    <property type="protein sequence ID" value="NPT42183.1"/>
    <property type="molecule type" value="Genomic_DNA"/>
</dbReference>